<sequence length="601" mass="69148">MAKKKKGMELPEKGGTEKRTGVEVEKESIERRCPDSENGSSQPSSLNLAEKRKKKDLKEDELAEGQAGRTPASENSMFVHPREFYEEKRRKKVSFSKLEREASDIGNKCVEEVPSSKFKRKIENGDGSEALLVKEKRQKLNEASGHPSTGEPKKTTRKPQLQQEGSPSEMSDRSRKSQETSHDKGKKDPEAATTTRSPGKPRGELAVEKQTSRNASLNEKLGDEKEGTHEGKNKENIMSRENASPQKPLQTKKKVTIKLPEEELKHVAMSQEDPEDQEEDVASDVELYNWKTQHLKANLVHGKFTKKEDEELKKAIFQYIREQGLDENEGLAKVLKSSNHKECRGCWQQVSKSLPHRSFRSLYARAHRLLMPGTLLGKWKEDEVGALMKLHKQHGNNWKTIAEKVGRYSYSCKDKWREAKLKRAKGKWTLEEFEKLRMLVHTSLRVKAQLKKDPSDTRVDRRHFRDNVNWQFISDQMESRTHARCLNAWYNKLASSMVSSGDWAITDDALLLQRIMEDCPVAEEWVEWDSLLEHRSGEVCHKRWQEMGRTLGEQLKHSFIDQLEAVIKIFAPELLDDEPNEADKKFKEDYDAFTSRQVSNA</sequence>
<reference evidence="4" key="1">
    <citation type="submission" date="2024-02" db="EMBL/GenBank/DDBJ databases">
        <authorList>
            <consortium name="ELIXIR-Norway"/>
            <consortium name="Elixir Norway"/>
        </authorList>
    </citation>
    <scope>NUCLEOTIDE SEQUENCE</scope>
</reference>
<feature type="domain" description="Myb-like" evidence="2">
    <location>
        <begin position="495"/>
        <end position="548"/>
    </location>
</feature>
<feature type="compositionally biased region" description="Basic and acidic residues" evidence="1">
    <location>
        <begin position="201"/>
        <end position="211"/>
    </location>
</feature>
<protein>
    <submittedName>
        <fullName evidence="4">Uncharacterized protein</fullName>
    </submittedName>
</protein>
<feature type="domain" description="HTH myb-type" evidence="3">
    <location>
        <begin position="371"/>
        <end position="424"/>
    </location>
</feature>
<organism evidence="4 5">
    <name type="scientific">Sphagnum troendelagicum</name>
    <dbReference type="NCBI Taxonomy" id="128251"/>
    <lineage>
        <taxon>Eukaryota</taxon>
        <taxon>Viridiplantae</taxon>
        <taxon>Streptophyta</taxon>
        <taxon>Embryophyta</taxon>
        <taxon>Bryophyta</taxon>
        <taxon>Sphagnophytina</taxon>
        <taxon>Sphagnopsida</taxon>
        <taxon>Sphagnales</taxon>
        <taxon>Sphagnaceae</taxon>
        <taxon>Sphagnum</taxon>
    </lineage>
</organism>
<feature type="region of interest" description="Disordered" evidence="1">
    <location>
        <begin position="1"/>
        <end position="257"/>
    </location>
</feature>
<dbReference type="EMBL" id="OZ019908">
    <property type="protein sequence ID" value="CAK9207385.1"/>
    <property type="molecule type" value="Genomic_DNA"/>
</dbReference>
<feature type="compositionally biased region" description="Polar residues" evidence="1">
    <location>
        <begin position="37"/>
        <end position="47"/>
    </location>
</feature>
<feature type="compositionally biased region" description="Basic and acidic residues" evidence="1">
    <location>
        <begin position="7"/>
        <end position="35"/>
    </location>
</feature>
<dbReference type="SUPFAM" id="SSF46689">
    <property type="entry name" value="Homeodomain-like"/>
    <property type="match status" value="2"/>
</dbReference>
<evidence type="ECO:0000313" key="4">
    <source>
        <dbReference type="EMBL" id="CAK9207385.1"/>
    </source>
</evidence>
<feature type="compositionally biased region" description="Basic and acidic residues" evidence="1">
    <location>
        <begin position="220"/>
        <end position="238"/>
    </location>
</feature>
<dbReference type="Gene3D" id="1.10.10.60">
    <property type="entry name" value="Homeodomain-like"/>
    <property type="match status" value="2"/>
</dbReference>
<feature type="compositionally biased region" description="Basic and acidic residues" evidence="1">
    <location>
        <begin position="170"/>
        <end position="190"/>
    </location>
</feature>
<dbReference type="SMART" id="SM00717">
    <property type="entry name" value="SANT"/>
    <property type="match status" value="3"/>
</dbReference>
<dbReference type="CDD" id="cd00167">
    <property type="entry name" value="SANT"/>
    <property type="match status" value="1"/>
</dbReference>
<gene>
    <name evidence="4" type="ORF">CSSPTR1EN2_LOCUS8780</name>
</gene>
<dbReference type="Proteomes" id="UP001497512">
    <property type="component" value="Chromosome 16"/>
</dbReference>
<evidence type="ECO:0000259" key="2">
    <source>
        <dbReference type="PROSITE" id="PS50090"/>
    </source>
</evidence>
<name>A0ABP0TX91_9BRYO</name>
<accession>A0ABP0TX91</accession>
<dbReference type="PANTHER" id="PTHR47430">
    <property type="entry name" value="GB|AAC33480.1"/>
    <property type="match status" value="1"/>
</dbReference>
<proteinExistence type="predicted"/>
<feature type="domain" description="Myb-like" evidence="2">
    <location>
        <begin position="377"/>
        <end position="420"/>
    </location>
</feature>
<dbReference type="InterPro" id="IPR017930">
    <property type="entry name" value="Myb_dom"/>
</dbReference>
<dbReference type="PROSITE" id="PS51294">
    <property type="entry name" value="HTH_MYB"/>
    <property type="match status" value="1"/>
</dbReference>
<dbReference type="PROSITE" id="PS50090">
    <property type="entry name" value="MYB_LIKE"/>
    <property type="match status" value="3"/>
</dbReference>
<keyword evidence="5" id="KW-1185">Reference proteome</keyword>
<evidence type="ECO:0000259" key="3">
    <source>
        <dbReference type="PROSITE" id="PS51294"/>
    </source>
</evidence>
<evidence type="ECO:0000313" key="5">
    <source>
        <dbReference type="Proteomes" id="UP001497512"/>
    </source>
</evidence>
<feature type="compositionally biased region" description="Polar residues" evidence="1">
    <location>
        <begin position="158"/>
        <end position="169"/>
    </location>
</feature>
<evidence type="ECO:0000256" key="1">
    <source>
        <dbReference type="SAM" id="MobiDB-lite"/>
    </source>
</evidence>
<feature type="domain" description="Myb-like" evidence="2">
    <location>
        <begin position="425"/>
        <end position="493"/>
    </location>
</feature>
<dbReference type="InterPro" id="IPR009057">
    <property type="entry name" value="Homeodomain-like_sf"/>
</dbReference>
<dbReference type="Pfam" id="PF13921">
    <property type="entry name" value="Myb_DNA-bind_6"/>
    <property type="match status" value="1"/>
</dbReference>
<feature type="compositionally biased region" description="Polar residues" evidence="1">
    <location>
        <begin position="239"/>
        <end position="249"/>
    </location>
</feature>
<dbReference type="InterPro" id="IPR001005">
    <property type="entry name" value="SANT/Myb"/>
</dbReference>
<dbReference type="PANTHER" id="PTHR47430:SF4">
    <property type="entry name" value="GB|AAC33480.1"/>
    <property type="match status" value="1"/>
</dbReference>